<evidence type="ECO:0000256" key="1">
    <source>
        <dbReference type="SAM" id="MobiDB-lite"/>
    </source>
</evidence>
<protein>
    <submittedName>
        <fullName evidence="2">Uncharacterized protein</fullName>
    </submittedName>
</protein>
<dbReference type="AlphaFoldDB" id="A0A166RAG1"/>
<keyword evidence="3" id="KW-1185">Reference proteome</keyword>
<evidence type="ECO:0000313" key="3">
    <source>
        <dbReference type="Proteomes" id="UP000076532"/>
    </source>
</evidence>
<proteinExistence type="predicted"/>
<name>A0A166RAG1_9AGAM</name>
<reference evidence="2 3" key="1">
    <citation type="journal article" date="2016" name="Mol. Biol. Evol.">
        <title>Comparative Genomics of Early-Diverging Mushroom-Forming Fungi Provides Insights into the Origins of Lignocellulose Decay Capabilities.</title>
        <authorList>
            <person name="Nagy L.G."/>
            <person name="Riley R."/>
            <person name="Tritt A."/>
            <person name="Adam C."/>
            <person name="Daum C."/>
            <person name="Floudas D."/>
            <person name="Sun H."/>
            <person name="Yadav J.S."/>
            <person name="Pangilinan J."/>
            <person name="Larsson K.H."/>
            <person name="Matsuura K."/>
            <person name="Barry K."/>
            <person name="Labutti K."/>
            <person name="Kuo R."/>
            <person name="Ohm R.A."/>
            <person name="Bhattacharya S.S."/>
            <person name="Shirouzu T."/>
            <person name="Yoshinaga Y."/>
            <person name="Martin F.M."/>
            <person name="Grigoriev I.V."/>
            <person name="Hibbett D.S."/>
        </authorList>
    </citation>
    <scope>NUCLEOTIDE SEQUENCE [LARGE SCALE GENOMIC DNA]</scope>
    <source>
        <strain evidence="2 3">CBS 109695</strain>
    </source>
</reference>
<evidence type="ECO:0000313" key="2">
    <source>
        <dbReference type="EMBL" id="KZP28072.1"/>
    </source>
</evidence>
<organism evidence="2 3">
    <name type="scientific">Athelia psychrophila</name>
    <dbReference type="NCBI Taxonomy" id="1759441"/>
    <lineage>
        <taxon>Eukaryota</taxon>
        <taxon>Fungi</taxon>
        <taxon>Dikarya</taxon>
        <taxon>Basidiomycota</taxon>
        <taxon>Agaricomycotina</taxon>
        <taxon>Agaricomycetes</taxon>
        <taxon>Agaricomycetidae</taxon>
        <taxon>Atheliales</taxon>
        <taxon>Atheliaceae</taxon>
        <taxon>Athelia</taxon>
    </lineage>
</organism>
<gene>
    <name evidence="2" type="ORF">FIBSPDRAFT_885960</name>
</gene>
<dbReference type="Proteomes" id="UP000076532">
    <property type="component" value="Unassembled WGS sequence"/>
</dbReference>
<dbReference type="EMBL" id="KV417505">
    <property type="protein sequence ID" value="KZP28072.1"/>
    <property type="molecule type" value="Genomic_DNA"/>
</dbReference>
<feature type="region of interest" description="Disordered" evidence="1">
    <location>
        <begin position="157"/>
        <end position="179"/>
    </location>
</feature>
<accession>A0A166RAG1</accession>
<sequence>MKPDIQSRLELLTVGSGESSKASSAAVVFIIILDLSFFIWDKNPSQECFSQALGVYEKATSNHEAVMRAVDEASRMKQDPEEERERKAFVAKMTKIVLSHRLCYEPNNPSLCIAFAFTLLASVRVIPSIWETTVLYNAKFSFEQHLPCAETRARRVKSARNVSSPQAESDLKQRPISAA</sequence>